<dbReference type="InterPro" id="IPR036236">
    <property type="entry name" value="Znf_C2H2_sf"/>
</dbReference>
<gene>
    <name evidence="12" type="ORF">HPB51_000203</name>
</gene>
<comment type="subcellular location">
    <subcellularLocation>
        <location evidence="1">Nucleus</location>
    </subcellularLocation>
</comment>
<dbReference type="GO" id="GO:0008270">
    <property type="term" value="F:zinc ion binding"/>
    <property type="evidence" value="ECO:0007669"/>
    <property type="project" value="UniProtKB-KW"/>
</dbReference>
<evidence type="ECO:0000313" key="13">
    <source>
        <dbReference type="Proteomes" id="UP000821866"/>
    </source>
</evidence>
<evidence type="ECO:0000256" key="4">
    <source>
        <dbReference type="ARBA" id="ARBA00022771"/>
    </source>
</evidence>
<keyword evidence="7" id="KW-0804">Transcription</keyword>
<feature type="domain" description="C2H2-type" evidence="11">
    <location>
        <begin position="68"/>
        <end position="95"/>
    </location>
</feature>
<dbReference type="PANTHER" id="PTHR14196:SF0">
    <property type="entry name" value="PROTEIN BOWEL"/>
    <property type="match status" value="1"/>
</dbReference>
<dbReference type="InterPro" id="IPR013087">
    <property type="entry name" value="Znf_C2H2_type"/>
</dbReference>
<evidence type="ECO:0000256" key="6">
    <source>
        <dbReference type="ARBA" id="ARBA00023015"/>
    </source>
</evidence>
<evidence type="ECO:0000256" key="5">
    <source>
        <dbReference type="ARBA" id="ARBA00022833"/>
    </source>
</evidence>
<keyword evidence="5" id="KW-0862">Zinc</keyword>
<dbReference type="Proteomes" id="UP000821866">
    <property type="component" value="Chromosome 3"/>
</dbReference>
<keyword evidence="6" id="KW-0805">Transcription regulation</keyword>
<keyword evidence="3" id="KW-0677">Repeat</keyword>
<evidence type="ECO:0000256" key="10">
    <source>
        <dbReference type="SAM" id="MobiDB-lite"/>
    </source>
</evidence>
<keyword evidence="4 9" id="KW-0863">Zinc-finger</keyword>
<dbReference type="VEuPathDB" id="VectorBase:LOC119165043"/>
<evidence type="ECO:0000256" key="1">
    <source>
        <dbReference type="ARBA" id="ARBA00004123"/>
    </source>
</evidence>
<dbReference type="AlphaFoldDB" id="A0A9J6E503"/>
<comment type="caution">
    <text evidence="12">The sequence shown here is derived from an EMBL/GenBank/DDBJ whole genome shotgun (WGS) entry which is preliminary data.</text>
</comment>
<dbReference type="EMBL" id="JABSTU010000005">
    <property type="protein sequence ID" value="KAH8029404.1"/>
    <property type="molecule type" value="Genomic_DNA"/>
</dbReference>
<evidence type="ECO:0000313" key="12">
    <source>
        <dbReference type="EMBL" id="KAH8029404.1"/>
    </source>
</evidence>
<name>A0A9J6E503_RHIMP</name>
<dbReference type="GO" id="GO:0005634">
    <property type="term" value="C:nucleus"/>
    <property type="evidence" value="ECO:0007669"/>
    <property type="project" value="UniProtKB-SubCell"/>
</dbReference>
<evidence type="ECO:0000256" key="9">
    <source>
        <dbReference type="PROSITE-ProRule" id="PRU00042"/>
    </source>
</evidence>
<evidence type="ECO:0000259" key="11">
    <source>
        <dbReference type="PROSITE" id="PS50157"/>
    </source>
</evidence>
<evidence type="ECO:0000256" key="7">
    <source>
        <dbReference type="ARBA" id="ARBA00023163"/>
    </source>
</evidence>
<dbReference type="PROSITE" id="PS50157">
    <property type="entry name" value="ZINC_FINGER_C2H2_2"/>
    <property type="match status" value="2"/>
</dbReference>
<evidence type="ECO:0000256" key="8">
    <source>
        <dbReference type="ARBA" id="ARBA00023242"/>
    </source>
</evidence>
<dbReference type="PANTHER" id="PTHR14196">
    <property type="entry name" value="ODD-SKIPPED - RELATED"/>
    <property type="match status" value="1"/>
</dbReference>
<dbReference type="Gene3D" id="3.30.160.60">
    <property type="entry name" value="Classic Zinc Finger"/>
    <property type="match status" value="2"/>
</dbReference>
<dbReference type="InterPro" id="IPR050717">
    <property type="entry name" value="C2H2-ZF_Transcription_Reg"/>
</dbReference>
<dbReference type="GO" id="GO:0000977">
    <property type="term" value="F:RNA polymerase II transcription regulatory region sequence-specific DNA binding"/>
    <property type="evidence" value="ECO:0007669"/>
    <property type="project" value="TreeGrafter"/>
</dbReference>
<dbReference type="SMART" id="SM00355">
    <property type="entry name" value="ZnF_C2H2"/>
    <property type="match status" value="2"/>
</dbReference>
<keyword evidence="13" id="KW-1185">Reference proteome</keyword>
<proteinExistence type="predicted"/>
<feature type="domain" description="C2H2-type" evidence="11">
    <location>
        <begin position="96"/>
        <end position="123"/>
    </location>
</feature>
<keyword evidence="2" id="KW-0479">Metal-binding</keyword>
<organism evidence="12 13">
    <name type="scientific">Rhipicephalus microplus</name>
    <name type="common">Cattle tick</name>
    <name type="synonym">Boophilus microplus</name>
    <dbReference type="NCBI Taxonomy" id="6941"/>
    <lineage>
        <taxon>Eukaryota</taxon>
        <taxon>Metazoa</taxon>
        <taxon>Ecdysozoa</taxon>
        <taxon>Arthropoda</taxon>
        <taxon>Chelicerata</taxon>
        <taxon>Arachnida</taxon>
        <taxon>Acari</taxon>
        <taxon>Parasitiformes</taxon>
        <taxon>Ixodida</taxon>
        <taxon>Ixodoidea</taxon>
        <taxon>Ixodidae</taxon>
        <taxon>Rhipicephalinae</taxon>
        <taxon>Rhipicephalus</taxon>
        <taxon>Boophilus</taxon>
    </lineage>
</organism>
<dbReference type="FunFam" id="3.30.160.60:FF:000110">
    <property type="entry name" value="Zinc finger protein-like"/>
    <property type="match status" value="1"/>
</dbReference>
<evidence type="ECO:0000256" key="2">
    <source>
        <dbReference type="ARBA" id="ARBA00022723"/>
    </source>
</evidence>
<dbReference type="SUPFAM" id="SSF57667">
    <property type="entry name" value="beta-beta-alpha zinc fingers"/>
    <property type="match status" value="1"/>
</dbReference>
<protein>
    <recommendedName>
        <fullName evidence="11">C2H2-type domain-containing protein</fullName>
    </recommendedName>
</protein>
<dbReference type="GO" id="GO:0000981">
    <property type="term" value="F:DNA-binding transcription factor activity, RNA polymerase II-specific"/>
    <property type="evidence" value="ECO:0007669"/>
    <property type="project" value="TreeGrafter"/>
</dbReference>
<dbReference type="PROSITE" id="PS00028">
    <property type="entry name" value="ZINC_FINGER_C2H2_1"/>
    <property type="match status" value="2"/>
</dbReference>
<sequence>MDTLQVAYCSALPAGHTQIIAAGTTRRRPCYQPIDNAFVRQARRSTLLTESNRNRVRRSRNVCTCRQYVCSYCSKSFTVSTNLTAHLRTHTGERPFKCHLCPKDFKQKVHLVDHVHSHTGERPFRLCGRASPPRPATSSGLPVWKASAAVPRVRLHHGVPHQHAESPAHTHGRAPAQMRLLRQGVHAERKPSCPPTDPHRREALSVPPLLHGLHAEDEPCGPCANPYGREAVSVSLLPDGVCPQNADEEARASSRWFGFCLMLFFPQAHIIKCAHLLLRFSPTRRPLAACAEENSYMQRPLRRLGVKHGSQRTCLHFDNISVMRQLLLPTGAYYLGWPLGLASRTAIINGHFTEWSPHNARVDYARLRWLPESEDGAPISESYSAPVRRTAGDQRVLRWCQEIAAVTTVQHEIIRASRKIPVSTFGVDARGLALSSLCDGVHPRAEKVAPPVTRSVTSRSLTCERTAQNCGQKKVELCTDAFTAETPP</sequence>
<dbReference type="FunFam" id="3.30.160.60:FF:002343">
    <property type="entry name" value="Zinc finger protein 33A"/>
    <property type="match status" value="1"/>
</dbReference>
<dbReference type="Pfam" id="PF00096">
    <property type="entry name" value="zf-C2H2"/>
    <property type="match status" value="2"/>
</dbReference>
<keyword evidence="8" id="KW-0539">Nucleus</keyword>
<evidence type="ECO:0000256" key="3">
    <source>
        <dbReference type="ARBA" id="ARBA00022737"/>
    </source>
</evidence>
<feature type="region of interest" description="Disordered" evidence="10">
    <location>
        <begin position="122"/>
        <end position="141"/>
    </location>
</feature>
<reference evidence="12" key="1">
    <citation type="journal article" date="2020" name="Cell">
        <title>Large-Scale Comparative Analyses of Tick Genomes Elucidate Their Genetic Diversity and Vector Capacities.</title>
        <authorList>
            <consortium name="Tick Genome and Microbiome Consortium (TIGMIC)"/>
            <person name="Jia N."/>
            <person name="Wang J."/>
            <person name="Shi W."/>
            <person name="Du L."/>
            <person name="Sun Y."/>
            <person name="Zhan W."/>
            <person name="Jiang J.F."/>
            <person name="Wang Q."/>
            <person name="Zhang B."/>
            <person name="Ji P."/>
            <person name="Bell-Sakyi L."/>
            <person name="Cui X.M."/>
            <person name="Yuan T.T."/>
            <person name="Jiang B.G."/>
            <person name="Yang W.F."/>
            <person name="Lam T.T."/>
            <person name="Chang Q.C."/>
            <person name="Ding S.J."/>
            <person name="Wang X.J."/>
            <person name="Zhu J.G."/>
            <person name="Ruan X.D."/>
            <person name="Zhao L."/>
            <person name="Wei J.T."/>
            <person name="Ye R.Z."/>
            <person name="Que T.C."/>
            <person name="Du C.H."/>
            <person name="Zhou Y.H."/>
            <person name="Cheng J.X."/>
            <person name="Dai P.F."/>
            <person name="Guo W.B."/>
            <person name="Han X.H."/>
            <person name="Huang E.J."/>
            <person name="Li L.F."/>
            <person name="Wei W."/>
            <person name="Gao Y.C."/>
            <person name="Liu J.Z."/>
            <person name="Shao H.Z."/>
            <person name="Wang X."/>
            <person name="Wang C.C."/>
            <person name="Yang T.C."/>
            <person name="Huo Q.B."/>
            <person name="Li W."/>
            <person name="Chen H.Y."/>
            <person name="Chen S.E."/>
            <person name="Zhou L.G."/>
            <person name="Ni X.B."/>
            <person name="Tian J.H."/>
            <person name="Sheng Y."/>
            <person name="Liu T."/>
            <person name="Pan Y.S."/>
            <person name="Xia L.Y."/>
            <person name="Li J."/>
            <person name="Zhao F."/>
            <person name="Cao W.C."/>
        </authorList>
    </citation>
    <scope>NUCLEOTIDE SEQUENCE</scope>
    <source>
        <strain evidence="12">Rmic-2018</strain>
    </source>
</reference>
<reference evidence="12" key="2">
    <citation type="submission" date="2021-09" db="EMBL/GenBank/DDBJ databases">
        <authorList>
            <person name="Jia N."/>
            <person name="Wang J."/>
            <person name="Shi W."/>
            <person name="Du L."/>
            <person name="Sun Y."/>
            <person name="Zhan W."/>
            <person name="Jiang J."/>
            <person name="Wang Q."/>
            <person name="Zhang B."/>
            <person name="Ji P."/>
            <person name="Sakyi L.B."/>
            <person name="Cui X."/>
            <person name="Yuan T."/>
            <person name="Jiang B."/>
            <person name="Yang W."/>
            <person name="Lam T.T.-Y."/>
            <person name="Chang Q."/>
            <person name="Ding S."/>
            <person name="Wang X."/>
            <person name="Zhu J."/>
            <person name="Ruan X."/>
            <person name="Zhao L."/>
            <person name="Wei J."/>
            <person name="Que T."/>
            <person name="Du C."/>
            <person name="Cheng J."/>
            <person name="Dai P."/>
            <person name="Han X."/>
            <person name="Huang E."/>
            <person name="Gao Y."/>
            <person name="Liu J."/>
            <person name="Shao H."/>
            <person name="Ye R."/>
            <person name="Li L."/>
            <person name="Wei W."/>
            <person name="Wang X."/>
            <person name="Wang C."/>
            <person name="Huo Q."/>
            <person name="Li W."/>
            <person name="Guo W."/>
            <person name="Chen H."/>
            <person name="Chen S."/>
            <person name="Zhou L."/>
            <person name="Zhou L."/>
            <person name="Ni X."/>
            <person name="Tian J."/>
            <person name="Zhou Y."/>
            <person name="Sheng Y."/>
            <person name="Liu T."/>
            <person name="Pan Y."/>
            <person name="Xia L."/>
            <person name="Li J."/>
            <person name="Zhao F."/>
            <person name="Cao W."/>
        </authorList>
    </citation>
    <scope>NUCLEOTIDE SEQUENCE</scope>
    <source>
        <strain evidence="12">Rmic-2018</strain>
        <tissue evidence="12">Larvae</tissue>
    </source>
</reference>
<accession>A0A9J6E503</accession>